<reference evidence="3" key="1">
    <citation type="journal article" date="2017" name="Nat. Microbiol.">
        <title>Global analysis of biosynthetic gene clusters reveals vast potential of secondary metabolite production in Penicillium species.</title>
        <authorList>
            <person name="Nielsen J.C."/>
            <person name="Grijseels S."/>
            <person name="Prigent S."/>
            <person name="Ji B."/>
            <person name="Dainat J."/>
            <person name="Nielsen K.F."/>
            <person name="Frisvad J.C."/>
            <person name="Workman M."/>
            <person name="Nielsen J."/>
        </authorList>
    </citation>
    <scope>NUCLEOTIDE SEQUENCE [LARGE SCALE GENOMIC DNA]</scope>
    <source>
        <strain evidence="3">IBT 13039</strain>
    </source>
</reference>
<organism evidence="2 3">
    <name type="scientific">Penicillium nalgiovense</name>
    <dbReference type="NCBI Taxonomy" id="60175"/>
    <lineage>
        <taxon>Eukaryota</taxon>
        <taxon>Fungi</taxon>
        <taxon>Dikarya</taxon>
        <taxon>Ascomycota</taxon>
        <taxon>Pezizomycotina</taxon>
        <taxon>Eurotiomycetes</taxon>
        <taxon>Eurotiomycetidae</taxon>
        <taxon>Eurotiales</taxon>
        <taxon>Aspergillaceae</taxon>
        <taxon>Penicillium</taxon>
    </lineage>
</organism>
<keyword evidence="3" id="KW-1185">Reference proteome</keyword>
<name>A0A1V6Y9T3_PENNA</name>
<dbReference type="STRING" id="60175.A0A1V6Y9T3"/>
<evidence type="ECO:0000256" key="1">
    <source>
        <dbReference type="SAM" id="MobiDB-lite"/>
    </source>
</evidence>
<dbReference type="AlphaFoldDB" id="A0A1V6Y9T3"/>
<comment type="caution">
    <text evidence="2">The sequence shown here is derived from an EMBL/GenBank/DDBJ whole genome shotgun (WGS) entry which is preliminary data.</text>
</comment>
<dbReference type="Proteomes" id="UP000191691">
    <property type="component" value="Unassembled WGS sequence"/>
</dbReference>
<accession>A0A1V6Y9T3</accession>
<protein>
    <submittedName>
        <fullName evidence="2">Uncharacterized protein</fullName>
    </submittedName>
</protein>
<proteinExistence type="predicted"/>
<evidence type="ECO:0000313" key="2">
    <source>
        <dbReference type="EMBL" id="OQE84159.1"/>
    </source>
</evidence>
<feature type="region of interest" description="Disordered" evidence="1">
    <location>
        <begin position="101"/>
        <end position="123"/>
    </location>
</feature>
<gene>
    <name evidence="2" type="ORF">PENNAL_c0027G05092</name>
</gene>
<sequence length="123" mass="13671">MKLLGKQIGTPLFYYQIFGGVGVFLKLYGRIDPIRLLEYAGVDPEGDEAKRVIDAAGTLEDICIQSALLADDTGVGKTKTWLLLRRTATKVMRIVQEGIPYDPPRYNSDGSPKWETLPVKKEA</sequence>
<dbReference type="EMBL" id="MOOB01000027">
    <property type="protein sequence ID" value="OQE84159.1"/>
    <property type="molecule type" value="Genomic_DNA"/>
</dbReference>
<evidence type="ECO:0000313" key="3">
    <source>
        <dbReference type="Proteomes" id="UP000191691"/>
    </source>
</evidence>